<proteinExistence type="predicted"/>
<keyword evidence="1" id="KW-0472">Membrane</keyword>
<name>A0A8K1C7A1_PYTOL</name>
<feature type="transmembrane region" description="Helical" evidence="1">
    <location>
        <begin position="382"/>
        <end position="403"/>
    </location>
</feature>
<dbReference type="Proteomes" id="UP000794436">
    <property type="component" value="Unassembled WGS sequence"/>
</dbReference>
<dbReference type="EMBL" id="SPLM01000144">
    <property type="protein sequence ID" value="TMW57563.1"/>
    <property type="molecule type" value="Genomic_DNA"/>
</dbReference>
<evidence type="ECO:0000313" key="3">
    <source>
        <dbReference type="Proteomes" id="UP000794436"/>
    </source>
</evidence>
<evidence type="ECO:0000313" key="2">
    <source>
        <dbReference type="EMBL" id="TMW57563.1"/>
    </source>
</evidence>
<dbReference type="AlphaFoldDB" id="A0A8K1C7A1"/>
<evidence type="ECO:0000256" key="1">
    <source>
        <dbReference type="SAM" id="Phobius"/>
    </source>
</evidence>
<reference evidence="2" key="1">
    <citation type="submission" date="2019-03" db="EMBL/GenBank/DDBJ databases">
        <title>Long read genome sequence of the mycoparasitic Pythium oligandrum ATCC 38472 isolated from sugarbeet rhizosphere.</title>
        <authorList>
            <person name="Gaulin E."/>
        </authorList>
    </citation>
    <scope>NUCLEOTIDE SEQUENCE</scope>
    <source>
        <strain evidence="2">ATCC 38472_TT</strain>
    </source>
</reference>
<feature type="transmembrane region" description="Helical" evidence="1">
    <location>
        <begin position="353"/>
        <end position="370"/>
    </location>
</feature>
<keyword evidence="1" id="KW-1133">Transmembrane helix</keyword>
<gene>
    <name evidence="2" type="ORF">Poli38472_003488</name>
</gene>
<keyword evidence="1" id="KW-0812">Transmembrane</keyword>
<protein>
    <submittedName>
        <fullName evidence="2">Uncharacterized protein</fullName>
    </submittedName>
</protein>
<comment type="caution">
    <text evidence="2">The sequence shown here is derived from an EMBL/GenBank/DDBJ whole genome shotgun (WGS) entry which is preliminary data.</text>
</comment>
<sequence>MAKYKKTFITRSPCADPISVWSFTADFYEAISDIELVSFLKENNGTWTSNANMWNALAMQCDSLQIFKITTMYASLSAIGKGCVLGGVKRMEPLVFVGSIRIDSFVWGAELLAGAMIAPEDVSALNKSTRLVFDQFGTHVDLWEDTLCYETLPLPEYGKSVEDALPQEYGCIWSDPTGKDLHVVHIDKAASKYFQTLSNWVGWGWLTIDSLHVSTLYLRARLHTKIKYRITNTEKEGLTLSHLLELAMGLDSVLYYVMLLIEVVIILINSMDSWVVALLVVRSLTVVARNSKRGSSYLSKISSMTVRSTKSFAASKDTSASSTTGDNKTKKDETLSKVLLYTDLTCVAFRKQVLALLLVIDAFFSWLYIVPNSALYVWSTSIFQIGSAYLSNFRVWTVVLAFIDQAWRFAFVLANERLAALITEFTHITSFEIMLSTLLAVYLSCDDLLNVCIVKWGAVDSQRQLVMLTTTNISA</sequence>
<organism evidence="2 3">
    <name type="scientific">Pythium oligandrum</name>
    <name type="common">Mycoparasitic fungus</name>
    <dbReference type="NCBI Taxonomy" id="41045"/>
    <lineage>
        <taxon>Eukaryota</taxon>
        <taxon>Sar</taxon>
        <taxon>Stramenopiles</taxon>
        <taxon>Oomycota</taxon>
        <taxon>Peronosporomycetes</taxon>
        <taxon>Pythiales</taxon>
        <taxon>Pythiaceae</taxon>
        <taxon>Pythium</taxon>
    </lineage>
</organism>
<keyword evidence="3" id="KW-1185">Reference proteome</keyword>
<accession>A0A8K1C7A1</accession>